<dbReference type="AlphaFoldDB" id="A0A1C5ADG2"/>
<keyword evidence="3" id="KW-1185">Reference proteome</keyword>
<dbReference type="Proteomes" id="UP000199504">
    <property type="component" value="Unassembled WGS sequence"/>
</dbReference>
<dbReference type="Gene3D" id="3.30.1310.20">
    <property type="entry name" value="PRTase-like"/>
    <property type="match status" value="1"/>
</dbReference>
<dbReference type="Gene3D" id="3.40.50.2020">
    <property type="match status" value="1"/>
</dbReference>
<dbReference type="GO" id="GO:0016757">
    <property type="term" value="F:glycosyltransferase activity"/>
    <property type="evidence" value="ECO:0007669"/>
    <property type="project" value="UniProtKB-KW"/>
</dbReference>
<dbReference type="Pfam" id="PF00156">
    <property type="entry name" value="Pribosyltran"/>
    <property type="match status" value="1"/>
</dbReference>
<sequence>MSTYRDREDAGNQLADRLTALTGQSDVIVLGLVRGGVPVARVVAERLGAPLDILVVRKLGMPWAPEVAFGALGPGGVRVLNDLVAARLDADTIADVQRREQAELDRREARYRAGRPPLDLTGRTAVIVDDGLATGATARAAVEVARQLGAHRVIVAVPVGAQEAYEMLAAEADQVVCAQKPPEFGAVSAYYDDFHEVSDDEVTDALAAVG</sequence>
<protein>
    <submittedName>
        <fullName evidence="2">Predicted phosphoribosyltransferase</fullName>
    </submittedName>
</protein>
<evidence type="ECO:0000313" key="2">
    <source>
        <dbReference type="EMBL" id="SCF43243.1"/>
    </source>
</evidence>
<dbReference type="STRING" id="262898.GA0070564_10981"/>
<gene>
    <name evidence="2" type="ORF">GA0070564_10981</name>
</gene>
<dbReference type="SUPFAM" id="SSF53271">
    <property type="entry name" value="PRTase-like"/>
    <property type="match status" value="1"/>
</dbReference>
<evidence type="ECO:0000313" key="3">
    <source>
        <dbReference type="Proteomes" id="UP000199504"/>
    </source>
</evidence>
<dbReference type="InterPro" id="IPR000836">
    <property type="entry name" value="PRTase_dom"/>
</dbReference>
<dbReference type="OrthoDB" id="9810066at2"/>
<name>A0A1C5ADG2_9ACTN</name>
<feature type="domain" description="Phosphoribosyltransferase" evidence="1">
    <location>
        <begin position="9"/>
        <end position="182"/>
    </location>
</feature>
<keyword evidence="2" id="KW-0808">Transferase</keyword>
<proteinExistence type="predicted"/>
<keyword evidence="2" id="KW-0328">Glycosyltransferase</keyword>
<dbReference type="RefSeq" id="WP_091613936.1">
    <property type="nucleotide sequence ID" value="NZ_FMCX01000009.1"/>
</dbReference>
<evidence type="ECO:0000259" key="1">
    <source>
        <dbReference type="Pfam" id="PF00156"/>
    </source>
</evidence>
<reference evidence="3" key="1">
    <citation type="submission" date="2016-06" db="EMBL/GenBank/DDBJ databases">
        <authorList>
            <person name="Varghese N."/>
            <person name="Submissions Spin"/>
        </authorList>
    </citation>
    <scope>NUCLEOTIDE SEQUENCE [LARGE SCALE GENOMIC DNA]</scope>
    <source>
        <strain evidence="3">DSM 44830</strain>
    </source>
</reference>
<accession>A0A1C5ADG2</accession>
<organism evidence="2 3">
    <name type="scientific">Micromonospora mirobrigensis</name>
    <dbReference type="NCBI Taxonomy" id="262898"/>
    <lineage>
        <taxon>Bacteria</taxon>
        <taxon>Bacillati</taxon>
        <taxon>Actinomycetota</taxon>
        <taxon>Actinomycetes</taxon>
        <taxon>Micromonosporales</taxon>
        <taxon>Micromonosporaceae</taxon>
        <taxon>Micromonospora</taxon>
    </lineage>
</organism>
<dbReference type="EMBL" id="FMCX01000009">
    <property type="protein sequence ID" value="SCF43243.1"/>
    <property type="molecule type" value="Genomic_DNA"/>
</dbReference>
<dbReference type="CDD" id="cd06223">
    <property type="entry name" value="PRTases_typeI"/>
    <property type="match status" value="1"/>
</dbReference>
<dbReference type="InterPro" id="IPR029057">
    <property type="entry name" value="PRTase-like"/>
</dbReference>